<dbReference type="GO" id="GO:0005737">
    <property type="term" value="C:cytoplasm"/>
    <property type="evidence" value="ECO:0007669"/>
    <property type="project" value="TreeGrafter"/>
</dbReference>
<dbReference type="RefSeq" id="XP_013410284.1">
    <property type="nucleotide sequence ID" value="XM_013554830.1"/>
</dbReference>
<dbReference type="InterPro" id="IPR001577">
    <property type="entry name" value="Peptidase_M8"/>
</dbReference>
<feature type="signal peptide" evidence="9">
    <location>
        <begin position="1"/>
        <end position="23"/>
    </location>
</feature>
<protein>
    <recommendedName>
        <fullName evidence="9">Leishmanolysin-like peptidase</fullName>
        <ecNumber evidence="9">3.4.24.-</ecNumber>
    </recommendedName>
</protein>
<feature type="transmembrane region" description="Helical" evidence="11">
    <location>
        <begin position="702"/>
        <end position="728"/>
    </location>
</feature>
<feature type="binding site" evidence="8">
    <location>
        <position position="345"/>
    </location>
    <ligand>
        <name>Zn(2+)</name>
        <dbReference type="ChEBI" id="CHEBI:29105"/>
        <note>catalytic</note>
    </ligand>
</feature>
<evidence type="ECO:0000256" key="3">
    <source>
        <dbReference type="ARBA" id="ARBA00022723"/>
    </source>
</evidence>
<evidence type="ECO:0000313" key="12">
    <source>
        <dbReference type="Proteomes" id="UP000085678"/>
    </source>
</evidence>
<evidence type="ECO:0000256" key="6">
    <source>
        <dbReference type="ARBA" id="ARBA00023049"/>
    </source>
</evidence>
<feature type="region of interest" description="Disordered" evidence="10">
    <location>
        <begin position="548"/>
        <end position="581"/>
    </location>
</feature>
<dbReference type="OrthoDB" id="527990at2759"/>
<feature type="compositionally biased region" description="Basic and acidic residues" evidence="10">
    <location>
        <begin position="47"/>
        <end position="65"/>
    </location>
</feature>
<feature type="binding site" evidence="8">
    <location>
        <position position="264"/>
    </location>
    <ligand>
        <name>Zn(2+)</name>
        <dbReference type="ChEBI" id="CHEBI:29105"/>
        <note>catalytic</note>
    </ligand>
</feature>
<feature type="compositionally biased region" description="Low complexity" evidence="10">
    <location>
        <begin position="548"/>
        <end position="578"/>
    </location>
</feature>
<dbReference type="KEGG" id="lak:106173638"/>
<comment type="similarity">
    <text evidence="1 9">Belongs to the peptidase M8 family.</text>
</comment>
<name>A0A1S3JIP7_LINAN</name>
<keyword evidence="11" id="KW-0472">Membrane</keyword>
<dbReference type="GO" id="GO:0004222">
    <property type="term" value="F:metalloendopeptidase activity"/>
    <property type="evidence" value="ECO:0007669"/>
    <property type="project" value="UniProtKB-UniRule"/>
</dbReference>
<evidence type="ECO:0000256" key="7">
    <source>
        <dbReference type="PIRSR" id="PIRSR601577-1"/>
    </source>
</evidence>
<evidence type="ECO:0000256" key="10">
    <source>
        <dbReference type="SAM" id="MobiDB-lite"/>
    </source>
</evidence>
<evidence type="ECO:0000256" key="11">
    <source>
        <dbReference type="SAM" id="Phobius"/>
    </source>
</evidence>
<dbReference type="GO" id="GO:0006508">
    <property type="term" value="P:proteolysis"/>
    <property type="evidence" value="ECO:0007669"/>
    <property type="project" value="UniProtKB-KW"/>
</dbReference>
<keyword evidence="11" id="KW-0812">Transmembrane</keyword>
<feature type="chain" id="PRO_5014545925" description="Leishmanolysin-like peptidase" evidence="9">
    <location>
        <begin position="24"/>
        <end position="787"/>
    </location>
</feature>
<evidence type="ECO:0000256" key="9">
    <source>
        <dbReference type="RuleBase" id="RU366077"/>
    </source>
</evidence>
<evidence type="ECO:0000256" key="4">
    <source>
        <dbReference type="ARBA" id="ARBA00022801"/>
    </source>
</evidence>
<dbReference type="AlphaFoldDB" id="A0A1S3JIP7"/>
<dbReference type="Proteomes" id="UP000085678">
    <property type="component" value="Unplaced"/>
</dbReference>
<dbReference type="RefSeq" id="XP_013410285.1">
    <property type="nucleotide sequence ID" value="XM_013554831.1"/>
</dbReference>
<dbReference type="PANTHER" id="PTHR10942:SF6">
    <property type="entry name" value="CILIATED LEFT-RIGHT ORGANIZER METALLOPEPTIDASE"/>
    <property type="match status" value="1"/>
</dbReference>
<evidence type="ECO:0000256" key="5">
    <source>
        <dbReference type="ARBA" id="ARBA00022833"/>
    </source>
</evidence>
<dbReference type="GO" id="GO:0007155">
    <property type="term" value="P:cell adhesion"/>
    <property type="evidence" value="ECO:0007669"/>
    <property type="project" value="InterPro"/>
</dbReference>
<organism evidence="12 14">
    <name type="scientific">Lingula anatina</name>
    <name type="common">Brachiopod</name>
    <name type="synonym">Lingula unguis</name>
    <dbReference type="NCBI Taxonomy" id="7574"/>
    <lineage>
        <taxon>Eukaryota</taxon>
        <taxon>Metazoa</taxon>
        <taxon>Spiralia</taxon>
        <taxon>Lophotrochozoa</taxon>
        <taxon>Brachiopoda</taxon>
        <taxon>Linguliformea</taxon>
        <taxon>Lingulata</taxon>
        <taxon>Lingulida</taxon>
        <taxon>Linguloidea</taxon>
        <taxon>Lingulidae</taxon>
        <taxon>Lingula</taxon>
    </lineage>
</organism>
<dbReference type="GO" id="GO:0046872">
    <property type="term" value="F:metal ion binding"/>
    <property type="evidence" value="ECO:0007669"/>
    <property type="project" value="UniProtKB-KW"/>
</dbReference>
<evidence type="ECO:0000256" key="8">
    <source>
        <dbReference type="PIRSR" id="PIRSR601577-2"/>
    </source>
</evidence>
<evidence type="ECO:0000256" key="1">
    <source>
        <dbReference type="ARBA" id="ARBA00005860"/>
    </source>
</evidence>
<keyword evidence="6 8" id="KW-0482">Metalloprotease</keyword>
<keyword evidence="5 8" id="KW-0862">Zinc</keyword>
<keyword evidence="2 9" id="KW-0645">Protease</keyword>
<dbReference type="STRING" id="7574.A0A1S3JIP7"/>
<proteinExistence type="inferred from homology"/>
<dbReference type="Gene3D" id="3.10.170.20">
    <property type="match status" value="1"/>
</dbReference>
<dbReference type="PANTHER" id="PTHR10942">
    <property type="entry name" value="LEISHMANOLYSIN-LIKE PEPTIDASE"/>
    <property type="match status" value="1"/>
</dbReference>
<sequence length="787" mass="86320">MLLPYIGAVLALWLLLAVTGLHGSCIHDQIQPDTVPVSTLQYRSSSHRHDDKYSSQTEHSLDNSKNKINYKYRRKRVVEAYEPIRIIAHYENLGLSENEEGRLRNTVNMAITRISNLLSVIHVQGPLLLSREACNIFWSDGPNAGRCQELKVGYRDSGEKCGPDDFVIPREHLSGFSTYGYNASQPNQQHFSDGPGLLAADYVVYIQARSTGSCSRDNFAVMAYASYCRQDQNGRPVAGYVNFCPTHLNDGTFEENKAVLTMIHELFHALGFSKNLLDEYRDCSHSASGLNCPKRHRVTGSIYRVERIITPTHVTATSQHYNCTTHPVNEFGAPLHLVNSNIDSHWDARFLQGSIMAPSIGLPHLTFIDNMTMSLFEDMGWYKVNYQEVDDYHWGKDEGCDFGLQQACNDESEFFCTGNDLGCHYLHLDKAQCSKDDFLGSCRIFIAQPGGACFLPFGASVSLGYGEVHSSNSRCFLSNLTLSGTNGAMDYSGRCYEHRCAGINQVEVRVGNSSWIPCPGGDMVEIPGLLGSLLCPMEGVLCATLPSSPRPRVTPQSSSSSSSLPPSSSTSTTPSTTTIRVTVKDPSSSVTAELTFNINYTALVAAGRVDSFQKAVIKEVLKAIKITSDRIDNISVREGSVIVQFDILPATYEDQGPLVKTAYAQLAKLVKEEQFKVEYLGEEIKPLSLRSTNLNTDSPFRLGAAAVVGIVIASLIVFSLFVVIVVAINKYKVRHRQVCPSAASSGSGHDLQMTHLSRTNSAALSARGVVISTIGSGFTQPDDLPAI</sequence>
<evidence type="ECO:0000256" key="2">
    <source>
        <dbReference type="ARBA" id="ARBA00022670"/>
    </source>
</evidence>
<accession>A0A1S3JIP7</accession>
<feature type="binding site" evidence="8">
    <location>
        <position position="268"/>
    </location>
    <ligand>
        <name>Zn(2+)</name>
        <dbReference type="ChEBI" id="CHEBI:29105"/>
        <note>catalytic</note>
    </ligand>
</feature>
<keyword evidence="3 8" id="KW-0479">Metal-binding</keyword>
<comment type="cofactor">
    <cofactor evidence="8 9">
        <name>Zn(2+)</name>
        <dbReference type="ChEBI" id="CHEBI:29105"/>
    </cofactor>
    <text evidence="8 9">Binds 1 zinc ion per subunit.</text>
</comment>
<evidence type="ECO:0000313" key="14">
    <source>
        <dbReference type="RefSeq" id="XP_013410285.1"/>
    </source>
</evidence>
<dbReference type="Pfam" id="PF01457">
    <property type="entry name" value="Peptidase_M8"/>
    <property type="match status" value="2"/>
</dbReference>
<dbReference type="SUPFAM" id="SSF55486">
    <property type="entry name" value="Metalloproteases ('zincins'), catalytic domain"/>
    <property type="match status" value="1"/>
</dbReference>
<keyword evidence="12" id="KW-1185">Reference proteome</keyword>
<evidence type="ECO:0000313" key="13">
    <source>
        <dbReference type="RefSeq" id="XP_013410284.1"/>
    </source>
</evidence>
<feature type="active site" evidence="7">
    <location>
        <position position="265"/>
    </location>
</feature>
<dbReference type="EC" id="3.4.24.-" evidence="9"/>
<keyword evidence="11" id="KW-1133">Transmembrane helix</keyword>
<reference evidence="13 14" key="1">
    <citation type="submission" date="2025-04" db="UniProtKB">
        <authorList>
            <consortium name="RefSeq"/>
        </authorList>
    </citation>
    <scope>IDENTIFICATION</scope>
    <source>
        <tissue evidence="13 14">Gonads</tissue>
    </source>
</reference>
<dbReference type="GeneID" id="106173638"/>
<dbReference type="Gene3D" id="3.90.132.10">
    <property type="entry name" value="Leishmanolysin , domain 2"/>
    <property type="match status" value="1"/>
</dbReference>
<keyword evidence="9" id="KW-0732">Signal</keyword>
<dbReference type="GO" id="GO:0016020">
    <property type="term" value="C:membrane"/>
    <property type="evidence" value="ECO:0007669"/>
    <property type="project" value="InterPro"/>
</dbReference>
<feature type="region of interest" description="Disordered" evidence="10">
    <location>
        <begin position="46"/>
        <end position="65"/>
    </location>
</feature>
<keyword evidence="4 9" id="KW-0378">Hydrolase</keyword>
<dbReference type="Gene3D" id="2.30.34.10">
    <property type="entry name" value="Leishmanolysin domain 4"/>
    <property type="match status" value="1"/>
</dbReference>
<gene>
    <name evidence="13 14" type="primary">LOC106173638</name>
</gene>